<dbReference type="HOGENOM" id="CLU_243454_0_0_1"/>
<dbReference type="STRING" id="1206466.K0K8V1"/>
<dbReference type="GO" id="GO:0004197">
    <property type="term" value="F:cysteine-type endopeptidase activity"/>
    <property type="evidence" value="ECO:0007669"/>
    <property type="project" value="InterPro"/>
</dbReference>
<proteinExistence type="predicted"/>
<dbReference type="PROSITE" id="PS51700">
    <property type="entry name" value="SEPARIN"/>
    <property type="match status" value="1"/>
</dbReference>
<evidence type="ECO:0000256" key="4">
    <source>
        <dbReference type="ARBA" id="ARBA00022829"/>
    </source>
</evidence>
<reference evidence="6 7" key="1">
    <citation type="journal article" date="2012" name="Eukaryot. Cell">
        <title>Draft genome sequence of Wickerhamomyces ciferrii NRRL Y-1031 F-60-10.</title>
        <authorList>
            <person name="Schneider J."/>
            <person name="Andrea H."/>
            <person name="Blom J."/>
            <person name="Jaenicke S."/>
            <person name="Ruckert C."/>
            <person name="Schorsch C."/>
            <person name="Szczepanowski R."/>
            <person name="Farwick M."/>
            <person name="Goesmann A."/>
            <person name="Puhler A."/>
            <person name="Schaffer S."/>
            <person name="Tauch A."/>
            <person name="Kohler T."/>
            <person name="Brinkrolf K."/>
        </authorList>
    </citation>
    <scope>NUCLEOTIDE SEQUENCE [LARGE SCALE GENOMIC DNA]</scope>
    <source>
        <strain evidence="7">ATCC 14091 / BCRC 22168 / CBS 111 / JCM 3599 / NBRC 0793 / NRRL Y-1031 F-60-10</strain>
    </source>
</reference>
<dbReference type="EMBL" id="CAIF01000013">
    <property type="protein sequence ID" value="CCH41260.1"/>
    <property type="molecule type" value="Genomic_DNA"/>
</dbReference>
<dbReference type="InterPro" id="IPR005314">
    <property type="entry name" value="Peptidase_C50"/>
</dbReference>
<comment type="catalytic activity">
    <reaction evidence="1">
        <text>All bonds known to be hydrolyzed by this endopeptidase have arginine in P1 and an acidic residue in P4. P6 is often occupied by an acidic residue or by a hydroxy-amino-acid residue, the phosphorylation of which enhances cleavage.</text>
        <dbReference type="EC" id="3.4.22.49"/>
    </reaction>
</comment>
<dbReference type="Proteomes" id="UP000009328">
    <property type="component" value="Unassembled WGS sequence"/>
</dbReference>
<dbReference type="GO" id="GO:0005737">
    <property type="term" value="C:cytoplasm"/>
    <property type="evidence" value="ECO:0007669"/>
    <property type="project" value="TreeGrafter"/>
</dbReference>
<dbReference type="GO" id="GO:0005634">
    <property type="term" value="C:nucleus"/>
    <property type="evidence" value="ECO:0007669"/>
    <property type="project" value="InterPro"/>
</dbReference>
<sequence length="1623" mass="186825">MNDELEYIVSSYASLKLNSHPLKDVSVNSPAKLKPISPHKRSTIVTNNPQEIRKICFSSIDLVLRNLKYVKSIGSSFLKLASSAFVQLYKIDILDKNKEIFKKHQSYILKLIELESELQSDYSLSLNEINIAALKGTPDIESDTVGTALLKSSQISLKFLTLQILFKKFQTKNFEDSSNILIFFQNDETILENLSQAQKISLTKLTLSFIKFSTNDTFKICLNLKFLQYLKTFELQFENFITNSTLEKVSIELSKDIQGIKDVEELAQISSFLYSYLLSDHNETFDSSVKYIKSLNPQNDLNWNLIIPDQNRCNNLLKLISLPKVNNELINSELQGLGRPTITLYDGLRTYIESSLQKPQTEIIEIFIWFLSHTDKLDKQVTKVLDKFVIASQSFIHSPQLLNTAFSKLMNIFEKNNQFKRLRNISNLSYNIGLKLESHNDIQDFMESCIKCELLLYTGPKSLDDISTKLEKILKFSLAKNILTDCLLSLIWNDKFLDNLQPKDLLHKLDTIDEHFSNIFSFHIPANNIISNLSETNKALTFVLISKYNKSSNLRKLFQELQLNDQLLQMFCGSYYTEIPFVKPQAPQSQPVIHSSSLIKSSYYLSLEIKSKSTTNIMKILHLYLHSWIPKNRETLTLFELQFLENFVQYLKFINFHNALHELLLGIDKYSSQEVSGFKEWYSMEKVTHHLSMKETGPIDISVFNSSLDSHGFMSATDVSIHQLELLVLKTKFCLLIGEEAQLSSLAEEVQEFLSENNTLINFTGKTSLTKRQLIRVIISTSKLHLESAKLFKLFGNHMEAFISAKTCAQVSKSALKTEAENFEIISSLSSSFRFLISTLIHLGSSKDADYYMEEFIKFNESIIRFKCLFAQNTYFICYYYFTIGRLDDLVKSRQIADKIFNTLNLNEEEPTDNYKLVFHYYLAQVYDVNAEFKIELRQQLKKFFHHIEKDRRQLSNSWKLRYEYHFNAEYVDLTINKTNDPYLHAMNYMINAKRLFNSSKRSLEIDPVFSTLEDSAMSIPSTINEHEKVQDMSNSKPKSKTMRNMKKSIIDLRHSKDLILSLFSDLQYLSNYQIDDIHKTFALTLLTLSSISNNYNNDSLDDLYNLGEHLKNNPFVNDKNLIDATSRVPNLIPNFKIHSPSSLTQALLSQSKIDQTLLEKIPDNWLVISVDVCAFNGDLIISRLTRDSTVPSVLRLPLSRHSSRTIDEESFSFTDAMRDLNQIIQESNATTSKERIASIKTAEDRQQWHQERFELDEKLAGFLDKIEYCWIGGFKGMFDCTKIDKSRRDQFKEKFLSILSQNIPSRSQRNPNTTFIELDDFIIDLFLGLGDPSELISTELLEDLIYFVLDILLFHGEENAYDEIDIDNIYVEVETLIKEDLMIYPNGSKYTHTVLITGKDSQSIPWESLPSIRGMSTSRMPSLNMLLKLLEKNERMVINKRNGSFILNPSGDLKKTEERFEEQTKYLTNKFNWKGIKGERPTEAKFEEFVSDSNLFAYIGHGGGEQFIKTTTLKRMTSAAPTLLMGCSSALLKNNNLLEPHGTIYSYLVGGCPMVLGNLWDVTDKDIDKFSLSLFEKWGLGTDNKDSDMTISDAVRFSRDECKLRYLNGAAPVVYGLPLKLL</sequence>
<dbReference type="FunCoup" id="K0K8V1">
    <property type="interactions" value="300"/>
</dbReference>
<keyword evidence="4" id="KW-0159">Chromosome partition</keyword>
<evidence type="ECO:0000313" key="7">
    <source>
        <dbReference type="Proteomes" id="UP000009328"/>
    </source>
</evidence>
<feature type="domain" description="Peptidase C50" evidence="5">
    <location>
        <begin position="1441"/>
        <end position="1539"/>
    </location>
</feature>
<protein>
    <recommendedName>
        <fullName evidence="2">separase</fullName>
        <ecNumber evidence="2">3.4.22.49</ecNumber>
    </recommendedName>
</protein>
<organism evidence="6 7">
    <name type="scientific">Wickerhamomyces ciferrii (strain ATCC 14091 / BCRC 22168 / CBS 111 / JCM 3599 / NBRC 0793 / NRRL Y-1031 F-60-10)</name>
    <name type="common">Yeast</name>
    <name type="synonym">Pichia ciferrii</name>
    <dbReference type="NCBI Taxonomy" id="1206466"/>
    <lineage>
        <taxon>Eukaryota</taxon>
        <taxon>Fungi</taxon>
        <taxon>Dikarya</taxon>
        <taxon>Ascomycota</taxon>
        <taxon>Saccharomycotina</taxon>
        <taxon>Saccharomycetes</taxon>
        <taxon>Phaffomycetales</taxon>
        <taxon>Wickerhamomycetaceae</taxon>
        <taxon>Wickerhamomyces</taxon>
    </lineage>
</organism>
<evidence type="ECO:0000256" key="3">
    <source>
        <dbReference type="ARBA" id="ARBA00022801"/>
    </source>
</evidence>
<evidence type="ECO:0000256" key="1">
    <source>
        <dbReference type="ARBA" id="ARBA00000451"/>
    </source>
</evidence>
<dbReference type="GO" id="GO:0072686">
    <property type="term" value="C:mitotic spindle"/>
    <property type="evidence" value="ECO:0007669"/>
    <property type="project" value="TreeGrafter"/>
</dbReference>
<dbReference type="GO" id="GO:0051307">
    <property type="term" value="P:meiotic chromosome separation"/>
    <property type="evidence" value="ECO:0007669"/>
    <property type="project" value="TreeGrafter"/>
</dbReference>
<dbReference type="GO" id="GO:0044732">
    <property type="term" value="C:mitotic spindle pole body"/>
    <property type="evidence" value="ECO:0007669"/>
    <property type="project" value="TreeGrafter"/>
</dbReference>
<keyword evidence="7" id="KW-1185">Reference proteome</keyword>
<accession>K0K8V1</accession>
<dbReference type="InParanoid" id="K0K8V1"/>
<dbReference type="eggNOG" id="KOG1849">
    <property type="taxonomic scope" value="Eukaryota"/>
</dbReference>
<dbReference type="MEROPS" id="C50.001"/>
<dbReference type="PANTHER" id="PTHR12792">
    <property type="entry name" value="EXTRA SPINDLE POLES 1-RELATED"/>
    <property type="match status" value="1"/>
</dbReference>
<keyword evidence="3 6" id="KW-0378">Hydrolase</keyword>
<dbReference type="Pfam" id="PF03568">
    <property type="entry name" value="Separin_C"/>
    <property type="match status" value="1"/>
</dbReference>
<dbReference type="GO" id="GO:0006508">
    <property type="term" value="P:proteolysis"/>
    <property type="evidence" value="ECO:0007669"/>
    <property type="project" value="InterPro"/>
</dbReference>
<comment type="caution">
    <text evidence="6">The sequence shown here is derived from an EMBL/GenBank/DDBJ whole genome shotgun (WGS) entry which is preliminary data.</text>
</comment>
<dbReference type="PANTHER" id="PTHR12792:SF0">
    <property type="entry name" value="SEPARIN"/>
    <property type="match status" value="1"/>
</dbReference>
<evidence type="ECO:0000313" key="6">
    <source>
        <dbReference type="EMBL" id="CCH41260.1"/>
    </source>
</evidence>
<evidence type="ECO:0000256" key="2">
    <source>
        <dbReference type="ARBA" id="ARBA00012489"/>
    </source>
</evidence>
<gene>
    <name evidence="6" type="ORF">BN7_797</name>
</gene>
<evidence type="ECO:0000259" key="5">
    <source>
        <dbReference type="PROSITE" id="PS51700"/>
    </source>
</evidence>
<dbReference type="EC" id="3.4.22.49" evidence="2"/>
<dbReference type="InterPro" id="IPR030397">
    <property type="entry name" value="SEPARIN_core_dom"/>
</dbReference>
<name>K0K8V1_WICCF</name>